<gene>
    <name evidence="7" type="ORF">Ga0609869_001258</name>
</gene>
<evidence type="ECO:0000256" key="3">
    <source>
        <dbReference type="ARBA" id="ARBA00014376"/>
    </source>
</evidence>
<proteinExistence type="inferred from homology"/>
<evidence type="ECO:0000256" key="1">
    <source>
        <dbReference type="ARBA" id="ARBA00004117"/>
    </source>
</evidence>
<sequence length="131" mass="13669">MTDRPEILTMAAALARHSAARQGVIAQNVAQADTPGYRAEDLPNFTETYRATSAHAALHTTRAGHIAGGGATAATAAARVDDRATVAPNGNSVSLEAQMVKAAETRQSHEMALSVYKSALGILRTSLSRGR</sequence>
<comment type="similarity">
    <text evidence="2 6">Belongs to the flagella basal body rod proteins family.</text>
</comment>
<accession>A0ABV3XRE7</accession>
<keyword evidence="8" id="KW-1185">Reference proteome</keyword>
<dbReference type="EMBL" id="JBEHHI010000001">
    <property type="protein sequence ID" value="MEX5727905.1"/>
    <property type="molecule type" value="Genomic_DNA"/>
</dbReference>
<dbReference type="PIRSF" id="PIRSF002889">
    <property type="entry name" value="Rod_FlgB"/>
    <property type="match status" value="1"/>
</dbReference>
<evidence type="ECO:0000256" key="6">
    <source>
        <dbReference type="PIRNR" id="PIRNR002889"/>
    </source>
</evidence>
<protein>
    <recommendedName>
        <fullName evidence="3 6">Flagellar basal body rod protein FlgB</fullName>
    </recommendedName>
</protein>
<keyword evidence="7" id="KW-0966">Cell projection</keyword>
<evidence type="ECO:0000256" key="5">
    <source>
        <dbReference type="ARBA" id="ARBA00024934"/>
    </source>
</evidence>
<evidence type="ECO:0000313" key="8">
    <source>
        <dbReference type="Proteomes" id="UP001560019"/>
    </source>
</evidence>
<dbReference type="RefSeq" id="WP_125403033.1">
    <property type="nucleotide sequence ID" value="NZ_JBEHHI010000001.1"/>
</dbReference>
<comment type="caution">
    <text evidence="7">The sequence shown here is derived from an EMBL/GenBank/DDBJ whole genome shotgun (WGS) entry which is preliminary data.</text>
</comment>
<dbReference type="InterPro" id="IPR006300">
    <property type="entry name" value="FlgB"/>
</dbReference>
<comment type="function">
    <text evidence="5 6">Structural component of flagellum, the bacterial motility apparatus. Part of the rod structure of flagellar basal body.</text>
</comment>
<keyword evidence="4 6" id="KW-0975">Bacterial flagellum</keyword>
<reference evidence="7 8" key="1">
    <citation type="submission" date="2024-06" db="EMBL/GenBank/DDBJ databases">
        <title>Genome of Rhodovulum iodosum, a marine photoferrotroph.</title>
        <authorList>
            <person name="Bianchini G."/>
            <person name="Nikeleit V."/>
            <person name="Kappler A."/>
            <person name="Bryce C."/>
            <person name="Sanchez-Baracaldo P."/>
        </authorList>
    </citation>
    <scope>NUCLEOTIDE SEQUENCE [LARGE SCALE GENOMIC DNA]</scope>
    <source>
        <strain evidence="7 8">UT/N1</strain>
    </source>
</reference>
<organism evidence="7 8">
    <name type="scientific">Rhodovulum iodosum</name>
    <dbReference type="NCBI Taxonomy" id="68291"/>
    <lineage>
        <taxon>Bacteria</taxon>
        <taxon>Pseudomonadati</taxon>
        <taxon>Pseudomonadota</taxon>
        <taxon>Alphaproteobacteria</taxon>
        <taxon>Rhodobacterales</taxon>
        <taxon>Paracoccaceae</taxon>
        <taxon>Rhodovulum</taxon>
    </lineage>
</organism>
<comment type="subunit">
    <text evidence="6">The basal body constitutes a major portion of the flagellar organelle and consists of a number of rings mounted on a central rod.</text>
</comment>
<name>A0ABV3XRE7_9RHOB</name>
<dbReference type="Proteomes" id="UP001560019">
    <property type="component" value="Unassembled WGS sequence"/>
</dbReference>
<comment type="subcellular location">
    <subcellularLocation>
        <location evidence="1 6">Bacterial flagellum basal body</location>
    </subcellularLocation>
</comment>
<keyword evidence="7" id="KW-0969">Cilium</keyword>
<evidence type="ECO:0000313" key="7">
    <source>
        <dbReference type="EMBL" id="MEX5727905.1"/>
    </source>
</evidence>
<evidence type="ECO:0000256" key="4">
    <source>
        <dbReference type="ARBA" id="ARBA00023143"/>
    </source>
</evidence>
<dbReference type="NCBIfam" id="NF009270">
    <property type="entry name" value="PRK12627.1"/>
    <property type="match status" value="1"/>
</dbReference>
<keyword evidence="7" id="KW-0282">Flagellum</keyword>
<evidence type="ECO:0000256" key="2">
    <source>
        <dbReference type="ARBA" id="ARBA00009677"/>
    </source>
</evidence>